<evidence type="ECO:0008006" key="6">
    <source>
        <dbReference type="Google" id="ProtNLM"/>
    </source>
</evidence>
<keyword evidence="5" id="KW-1185">Reference proteome</keyword>
<dbReference type="AlphaFoldDB" id="A0A7R8X4M0"/>
<dbReference type="OrthoDB" id="10251692at2759"/>
<evidence type="ECO:0000256" key="2">
    <source>
        <dbReference type="ARBA" id="ARBA00023043"/>
    </source>
</evidence>
<dbReference type="PROSITE" id="PS50297">
    <property type="entry name" value="ANK_REP_REGION"/>
    <property type="match status" value="3"/>
</dbReference>
<accession>A0A7R8X4M0</accession>
<dbReference type="SUPFAM" id="SSF48403">
    <property type="entry name" value="Ankyrin repeat"/>
    <property type="match status" value="1"/>
</dbReference>
<evidence type="ECO:0000256" key="3">
    <source>
        <dbReference type="PROSITE-ProRule" id="PRU00023"/>
    </source>
</evidence>
<gene>
    <name evidence="4" type="ORF">DSTB1V02_LOCUS701</name>
</gene>
<feature type="repeat" description="ANK" evidence="3">
    <location>
        <begin position="173"/>
        <end position="205"/>
    </location>
</feature>
<dbReference type="EMBL" id="LR899569">
    <property type="protein sequence ID" value="CAD7240688.1"/>
    <property type="molecule type" value="Genomic_DNA"/>
</dbReference>
<dbReference type="EMBL" id="CAJPEV010000052">
    <property type="protein sequence ID" value="CAG0879682.1"/>
    <property type="molecule type" value="Genomic_DNA"/>
</dbReference>
<dbReference type="InterPro" id="IPR050889">
    <property type="entry name" value="Dendritic_Spine_Reg/Scaffold"/>
</dbReference>
<name>A0A7R8X4M0_9CRUS</name>
<proteinExistence type="predicted"/>
<dbReference type="Gene3D" id="1.25.40.20">
    <property type="entry name" value="Ankyrin repeat-containing domain"/>
    <property type="match status" value="1"/>
</dbReference>
<dbReference type="SMART" id="SM00248">
    <property type="entry name" value="ANK"/>
    <property type="match status" value="3"/>
</dbReference>
<evidence type="ECO:0000256" key="1">
    <source>
        <dbReference type="ARBA" id="ARBA00022737"/>
    </source>
</evidence>
<evidence type="ECO:0000313" key="4">
    <source>
        <dbReference type="EMBL" id="CAD7240688.1"/>
    </source>
</evidence>
<dbReference type="Proteomes" id="UP000677054">
    <property type="component" value="Unassembled WGS sequence"/>
</dbReference>
<keyword evidence="2 3" id="KW-0040">ANK repeat</keyword>
<dbReference type="PROSITE" id="PS50088">
    <property type="entry name" value="ANK_REPEAT"/>
    <property type="match status" value="3"/>
</dbReference>
<dbReference type="PANTHER" id="PTHR24166:SF48">
    <property type="entry name" value="PROTEIN VAPYRIN"/>
    <property type="match status" value="1"/>
</dbReference>
<feature type="repeat" description="ANK" evidence="3">
    <location>
        <begin position="140"/>
        <end position="172"/>
    </location>
</feature>
<protein>
    <recommendedName>
        <fullName evidence="6">Ankyrin repeat family A protein 2</fullName>
    </recommendedName>
</protein>
<keyword evidence="1" id="KW-0677">Repeat</keyword>
<organism evidence="4">
    <name type="scientific">Darwinula stevensoni</name>
    <dbReference type="NCBI Taxonomy" id="69355"/>
    <lineage>
        <taxon>Eukaryota</taxon>
        <taxon>Metazoa</taxon>
        <taxon>Ecdysozoa</taxon>
        <taxon>Arthropoda</taxon>
        <taxon>Crustacea</taxon>
        <taxon>Oligostraca</taxon>
        <taxon>Ostracoda</taxon>
        <taxon>Podocopa</taxon>
        <taxon>Podocopida</taxon>
        <taxon>Darwinulocopina</taxon>
        <taxon>Darwinuloidea</taxon>
        <taxon>Darwinulidae</taxon>
        <taxon>Darwinula</taxon>
    </lineage>
</organism>
<dbReference type="InterPro" id="IPR002110">
    <property type="entry name" value="Ankyrin_rpt"/>
</dbReference>
<reference evidence="4" key="1">
    <citation type="submission" date="2020-11" db="EMBL/GenBank/DDBJ databases">
        <authorList>
            <person name="Tran Van P."/>
        </authorList>
    </citation>
    <scope>NUCLEOTIDE SEQUENCE</scope>
</reference>
<dbReference type="InterPro" id="IPR036770">
    <property type="entry name" value="Ankyrin_rpt-contain_sf"/>
</dbReference>
<sequence>MMSGGVSKEEISPDREVQEVLKNELEKQAAAEARPLGKPHVPVANYSLEPILPSATKAIGLPTDRPHTSGFQWSPRLGDGSRSAFSPYRPSTLLTNMSRGNVRAECPHINPNDFSLYQRAAQGELSLDTIPEMIDATDGGGLTLLMWASAYGQLLTVQMLLKKGADVCKQGKNGETALMLACSGGHVDVTRVLLTSGASHNVADTHGNTALMYAAHADSPHCVSMLLKAGANIMDTNLKGDSAYGIAVKRRSSLAQTVMEQYLLSMLAGA</sequence>
<feature type="repeat" description="ANK" evidence="3">
    <location>
        <begin position="206"/>
        <end position="238"/>
    </location>
</feature>
<dbReference type="PANTHER" id="PTHR24166">
    <property type="entry name" value="ROLLING PEBBLES, ISOFORM B"/>
    <property type="match status" value="1"/>
</dbReference>
<dbReference type="Pfam" id="PF12796">
    <property type="entry name" value="Ank_2"/>
    <property type="match status" value="1"/>
</dbReference>
<evidence type="ECO:0000313" key="5">
    <source>
        <dbReference type="Proteomes" id="UP000677054"/>
    </source>
</evidence>